<evidence type="ECO:0000256" key="20">
    <source>
        <dbReference type="RuleBase" id="RU000405"/>
    </source>
</evidence>
<evidence type="ECO:0000256" key="6">
    <source>
        <dbReference type="ARBA" id="ARBA00022692"/>
    </source>
</evidence>
<keyword evidence="6" id="KW-0812">Transmembrane</keyword>
<dbReference type="InterPro" id="IPR035965">
    <property type="entry name" value="PAS-like_dom_sf"/>
</dbReference>
<evidence type="ECO:0000256" key="19">
    <source>
        <dbReference type="PROSITE-ProRule" id="PRU00169"/>
    </source>
</evidence>
<dbReference type="EMBL" id="BLAY01000110">
    <property type="protein sequence ID" value="GET41119.1"/>
    <property type="molecule type" value="Genomic_DNA"/>
</dbReference>
<dbReference type="SMART" id="SM00065">
    <property type="entry name" value="GAF"/>
    <property type="match status" value="1"/>
</dbReference>
<evidence type="ECO:0000256" key="15">
    <source>
        <dbReference type="ARBA" id="ARBA00023239"/>
    </source>
</evidence>
<dbReference type="InterPro" id="IPR001610">
    <property type="entry name" value="PAC"/>
</dbReference>
<evidence type="ECO:0000313" key="26">
    <source>
        <dbReference type="EMBL" id="GET41119.1"/>
    </source>
</evidence>
<evidence type="ECO:0000256" key="14">
    <source>
        <dbReference type="ARBA" id="ARBA00023136"/>
    </source>
</evidence>
<dbReference type="InterPro" id="IPR003018">
    <property type="entry name" value="GAF"/>
</dbReference>
<dbReference type="SUPFAM" id="SSF55785">
    <property type="entry name" value="PYP-like sensor domain (PAS domain)"/>
    <property type="match status" value="1"/>
</dbReference>
<dbReference type="GO" id="GO:0046872">
    <property type="term" value="F:metal ion binding"/>
    <property type="evidence" value="ECO:0007669"/>
    <property type="project" value="UniProtKB-KW"/>
</dbReference>
<keyword evidence="15 20" id="KW-0456">Lyase</keyword>
<keyword evidence="9" id="KW-0418">Kinase</keyword>
<comment type="subunit">
    <text evidence="18">Homodimer. Can also exist as monomer.</text>
</comment>
<evidence type="ECO:0000256" key="5">
    <source>
        <dbReference type="ARBA" id="ARBA00022679"/>
    </source>
</evidence>
<dbReference type="PROSITE" id="PS50113">
    <property type="entry name" value="PAC"/>
    <property type="match status" value="1"/>
</dbReference>
<dbReference type="GO" id="GO:0005524">
    <property type="term" value="F:ATP binding"/>
    <property type="evidence" value="ECO:0007669"/>
    <property type="project" value="UniProtKB-KW"/>
</dbReference>
<dbReference type="FunFam" id="3.30.70.1230:FF:000033">
    <property type="entry name" value="Adenylate cyclase"/>
    <property type="match status" value="1"/>
</dbReference>
<evidence type="ECO:0000259" key="23">
    <source>
        <dbReference type="PROSITE" id="PS50112"/>
    </source>
</evidence>
<feature type="coiled-coil region" evidence="21">
    <location>
        <begin position="132"/>
        <end position="169"/>
    </location>
</feature>
<dbReference type="NCBIfam" id="TIGR00229">
    <property type="entry name" value="sensory_box"/>
    <property type="match status" value="1"/>
</dbReference>
<dbReference type="CDD" id="cd00130">
    <property type="entry name" value="PAS"/>
    <property type="match status" value="1"/>
</dbReference>
<dbReference type="SMART" id="SM00091">
    <property type="entry name" value="PAS"/>
    <property type="match status" value="1"/>
</dbReference>
<keyword evidence="7" id="KW-0479">Metal-binding</keyword>
<evidence type="ECO:0000256" key="3">
    <source>
        <dbReference type="ARBA" id="ARBA00012201"/>
    </source>
</evidence>
<dbReference type="GO" id="GO:0006171">
    <property type="term" value="P:cAMP biosynthetic process"/>
    <property type="evidence" value="ECO:0007669"/>
    <property type="project" value="UniProtKB-KW"/>
</dbReference>
<evidence type="ECO:0000256" key="11">
    <source>
        <dbReference type="ARBA" id="ARBA00022842"/>
    </source>
</evidence>
<evidence type="ECO:0000256" key="21">
    <source>
        <dbReference type="SAM" id="Coils"/>
    </source>
</evidence>
<evidence type="ECO:0000259" key="24">
    <source>
        <dbReference type="PROSITE" id="PS50113"/>
    </source>
</evidence>
<dbReference type="InterPro" id="IPR001054">
    <property type="entry name" value="A/G_cyclase"/>
</dbReference>
<keyword evidence="11" id="KW-0460">Magnesium</keyword>
<dbReference type="Gene3D" id="3.30.450.20">
    <property type="entry name" value="PAS domain"/>
    <property type="match status" value="1"/>
</dbReference>
<evidence type="ECO:0000256" key="10">
    <source>
        <dbReference type="ARBA" id="ARBA00022840"/>
    </source>
</evidence>
<dbReference type="Pfam" id="PF00072">
    <property type="entry name" value="Response_reg"/>
    <property type="match status" value="1"/>
</dbReference>
<gene>
    <name evidence="26" type="ORF">MiSe_59310</name>
</gene>
<feature type="domain" description="Response regulatory" evidence="22">
    <location>
        <begin position="17"/>
        <end position="133"/>
    </location>
</feature>
<dbReference type="CDD" id="cd07302">
    <property type="entry name" value="CHD"/>
    <property type="match status" value="1"/>
</dbReference>
<dbReference type="SUPFAM" id="SSF55073">
    <property type="entry name" value="Nucleotide cyclase"/>
    <property type="match status" value="1"/>
</dbReference>
<dbReference type="InterPro" id="IPR029787">
    <property type="entry name" value="Nucleotide_cyclase"/>
</dbReference>
<organism evidence="26 27">
    <name type="scientific">Microseira wollei NIES-4236</name>
    <dbReference type="NCBI Taxonomy" id="2530354"/>
    <lineage>
        <taxon>Bacteria</taxon>
        <taxon>Bacillati</taxon>
        <taxon>Cyanobacteriota</taxon>
        <taxon>Cyanophyceae</taxon>
        <taxon>Oscillatoriophycideae</taxon>
        <taxon>Aerosakkonematales</taxon>
        <taxon>Aerosakkonemataceae</taxon>
        <taxon>Microseira</taxon>
    </lineage>
</organism>
<evidence type="ECO:0000256" key="16">
    <source>
        <dbReference type="ARBA" id="ARBA00032597"/>
    </source>
</evidence>
<reference evidence="26" key="1">
    <citation type="submission" date="2019-10" db="EMBL/GenBank/DDBJ databases">
        <title>Draft genome sequece of Microseira wollei NIES-4236.</title>
        <authorList>
            <person name="Yamaguchi H."/>
            <person name="Suzuki S."/>
            <person name="Kawachi M."/>
        </authorList>
    </citation>
    <scope>NUCLEOTIDE SEQUENCE</scope>
    <source>
        <strain evidence="26">NIES-4236</strain>
    </source>
</reference>
<dbReference type="SMART" id="SM00086">
    <property type="entry name" value="PAC"/>
    <property type="match status" value="1"/>
</dbReference>
<evidence type="ECO:0000256" key="13">
    <source>
        <dbReference type="ARBA" id="ARBA00022998"/>
    </source>
</evidence>
<evidence type="ECO:0000256" key="1">
    <source>
        <dbReference type="ARBA" id="ARBA00001593"/>
    </source>
</evidence>
<evidence type="ECO:0000256" key="9">
    <source>
        <dbReference type="ARBA" id="ARBA00022777"/>
    </source>
</evidence>
<dbReference type="SMART" id="SM00044">
    <property type="entry name" value="CYCc"/>
    <property type="match status" value="1"/>
</dbReference>
<dbReference type="GO" id="GO:0005886">
    <property type="term" value="C:plasma membrane"/>
    <property type="evidence" value="ECO:0007669"/>
    <property type="project" value="UniProtKB-ARBA"/>
</dbReference>
<comment type="similarity">
    <text evidence="20">Belongs to the adenylyl cyclase class-4/guanylyl cyclase family.</text>
</comment>
<keyword evidence="14" id="KW-0472">Membrane</keyword>
<accession>A0AAV3XFF7</accession>
<evidence type="ECO:0000259" key="22">
    <source>
        <dbReference type="PROSITE" id="PS50110"/>
    </source>
</evidence>
<dbReference type="Proteomes" id="UP001050975">
    <property type="component" value="Unassembled WGS sequence"/>
</dbReference>
<dbReference type="InterPro" id="IPR018297">
    <property type="entry name" value="A/G_cyclase_CS"/>
</dbReference>
<dbReference type="PROSITE" id="PS00452">
    <property type="entry name" value="GUANYLATE_CYCLASE_1"/>
    <property type="match status" value="1"/>
</dbReference>
<keyword evidence="21" id="KW-0175">Coiled coil</keyword>
<name>A0AAV3XFF7_9CYAN</name>
<evidence type="ECO:0000256" key="4">
    <source>
        <dbReference type="ARBA" id="ARBA00021420"/>
    </source>
</evidence>
<dbReference type="InterPro" id="IPR011006">
    <property type="entry name" value="CheY-like_superfamily"/>
</dbReference>
<comment type="subcellular location">
    <subcellularLocation>
        <location evidence="2">Membrane</location>
    </subcellularLocation>
</comment>
<dbReference type="GO" id="GO:0016301">
    <property type="term" value="F:kinase activity"/>
    <property type="evidence" value="ECO:0007669"/>
    <property type="project" value="UniProtKB-KW"/>
</dbReference>
<dbReference type="RefSeq" id="WP_226587335.1">
    <property type="nucleotide sequence ID" value="NZ_BLAY01000110.1"/>
</dbReference>
<feature type="domain" description="Guanylate cyclase" evidence="25">
    <location>
        <begin position="499"/>
        <end position="626"/>
    </location>
</feature>
<keyword evidence="8" id="KW-0547">Nucleotide-binding</keyword>
<dbReference type="SMART" id="SM00448">
    <property type="entry name" value="REC"/>
    <property type="match status" value="1"/>
</dbReference>
<dbReference type="InterPro" id="IPR001789">
    <property type="entry name" value="Sig_transdc_resp-reg_receiver"/>
</dbReference>
<dbReference type="Pfam" id="PF13426">
    <property type="entry name" value="PAS_9"/>
    <property type="match status" value="1"/>
</dbReference>
<dbReference type="CDD" id="cd19920">
    <property type="entry name" value="REC_PA4781-like"/>
    <property type="match status" value="1"/>
</dbReference>
<feature type="modified residue" description="4-aspartylphosphate" evidence="19">
    <location>
        <position position="66"/>
    </location>
</feature>
<dbReference type="InterPro" id="IPR029016">
    <property type="entry name" value="GAF-like_dom_sf"/>
</dbReference>
<keyword evidence="12" id="KW-1133">Transmembrane helix</keyword>
<evidence type="ECO:0000256" key="7">
    <source>
        <dbReference type="ARBA" id="ARBA00022723"/>
    </source>
</evidence>
<sequence>MEEILMSQEQEPGLKGDILIVDDTPNNLRLLSAMLAQQGYQVRKAINGKIALKGAQMSPPDLILLDINMPEMNGYEVCQKLKSLPETSKIPIIFISALDEALDKVKAFEVGGVDYITKPFQVPEVLARIENQLAQTRLNEELKIKNKQLEQEIRDREKAEVEIRLLLAATQAISRAADFHSALKVTISLVCETIGWDFGEAWVPADDATVLEYAQGWYIGDINLEEFKQKSLKFTFAPHIGLPGRVWANKEPEWIEDVSFEQSQSFLRAQLAAKVGLKAGFAIPILANDQVLAVLVFFKKESIPEQPHLVQLVNAVATQLGSLIQRKQAEEALRLSEERYHSIVDNAVEGIFQSTPAGRFLSANAALARIYGYDSPEELVSSVGDIAKQVYIDPQRRQEFIAAIEQNNAVHDFESLVRRKDGSKIWVSENARAVRDSTGKLLYYEGTVSDITARKFAQEALREQQQKTEQLLLNIIPEPVAQRLKQDPSAIADHFEDVTVLFADLVGFTEFSASTSPGELVHILNVVFSEFDRLAQRHGLEKIKTIGDAYMAVAGLPFPHPDHACLAAEMSLDMLAGIEEFNQRTGKSFNVRIGMNTGPVVAGVIGIKKFSYDLWGDTVNIASRMETNGVPGAIQVSPATYELLQDRYQFVERGCISIKGKGDMTTYLLTGRK</sequence>
<keyword evidence="5" id="KW-0808">Transferase</keyword>
<feature type="domain" description="PAC" evidence="24">
    <location>
        <begin position="411"/>
        <end position="463"/>
    </location>
</feature>
<dbReference type="PANTHER" id="PTHR11920:SF335">
    <property type="entry name" value="GUANYLATE CYCLASE"/>
    <property type="match status" value="1"/>
</dbReference>
<dbReference type="SUPFAM" id="SSF55781">
    <property type="entry name" value="GAF domain-like"/>
    <property type="match status" value="1"/>
</dbReference>
<dbReference type="Pfam" id="PF13185">
    <property type="entry name" value="GAF_2"/>
    <property type="match status" value="1"/>
</dbReference>
<dbReference type="PANTHER" id="PTHR11920">
    <property type="entry name" value="GUANYLYL CYCLASE"/>
    <property type="match status" value="1"/>
</dbReference>
<dbReference type="GO" id="GO:0000160">
    <property type="term" value="P:phosphorelay signal transduction system"/>
    <property type="evidence" value="ECO:0007669"/>
    <property type="project" value="InterPro"/>
</dbReference>
<evidence type="ECO:0000256" key="12">
    <source>
        <dbReference type="ARBA" id="ARBA00022989"/>
    </source>
</evidence>
<dbReference type="InterPro" id="IPR000014">
    <property type="entry name" value="PAS"/>
</dbReference>
<comment type="catalytic activity">
    <reaction evidence="1">
        <text>ATP = 3',5'-cyclic AMP + diphosphate</text>
        <dbReference type="Rhea" id="RHEA:15389"/>
        <dbReference type="ChEBI" id="CHEBI:30616"/>
        <dbReference type="ChEBI" id="CHEBI:33019"/>
        <dbReference type="ChEBI" id="CHEBI:58165"/>
        <dbReference type="EC" id="4.6.1.1"/>
    </reaction>
</comment>
<keyword evidence="19" id="KW-0597">Phosphoprotein</keyword>
<evidence type="ECO:0000256" key="17">
    <source>
        <dbReference type="ARBA" id="ARBA00032637"/>
    </source>
</evidence>
<keyword evidence="27" id="KW-1185">Reference proteome</keyword>
<dbReference type="Pfam" id="PF00211">
    <property type="entry name" value="Guanylate_cyc"/>
    <property type="match status" value="1"/>
</dbReference>
<dbReference type="InterPro" id="IPR050401">
    <property type="entry name" value="Cyclic_nucleotide_synthase"/>
</dbReference>
<dbReference type="InterPro" id="IPR000700">
    <property type="entry name" value="PAS-assoc_C"/>
</dbReference>
<comment type="caution">
    <text evidence="26">The sequence shown here is derived from an EMBL/GenBank/DDBJ whole genome shotgun (WGS) entry which is preliminary data.</text>
</comment>
<dbReference type="SUPFAM" id="SSF52172">
    <property type="entry name" value="CheY-like"/>
    <property type="match status" value="1"/>
</dbReference>
<proteinExistence type="inferred from homology"/>
<protein>
    <recommendedName>
        <fullName evidence="4">Adenylate cyclase</fullName>
        <ecNumber evidence="3">4.6.1.1</ecNumber>
    </recommendedName>
    <alternativeName>
        <fullName evidence="16">ATP pyrophosphate-lyase</fullName>
    </alternativeName>
    <alternativeName>
        <fullName evidence="17">Adenylyl cyclase</fullName>
    </alternativeName>
</protein>
<dbReference type="EC" id="4.6.1.1" evidence="3"/>
<evidence type="ECO:0000256" key="18">
    <source>
        <dbReference type="ARBA" id="ARBA00064436"/>
    </source>
</evidence>
<keyword evidence="13" id="KW-0115">cAMP biosynthesis</keyword>
<evidence type="ECO:0000259" key="25">
    <source>
        <dbReference type="PROSITE" id="PS50125"/>
    </source>
</evidence>
<evidence type="ECO:0000256" key="8">
    <source>
        <dbReference type="ARBA" id="ARBA00022741"/>
    </source>
</evidence>
<dbReference type="Gene3D" id="3.40.50.2300">
    <property type="match status" value="1"/>
</dbReference>
<dbReference type="AlphaFoldDB" id="A0AAV3XFF7"/>
<feature type="domain" description="PAS" evidence="23">
    <location>
        <begin position="336"/>
        <end position="377"/>
    </location>
</feature>
<dbReference type="PROSITE" id="PS50110">
    <property type="entry name" value="RESPONSE_REGULATORY"/>
    <property type="match status" value="1"/>
</dbReference>
<evidence type="ECO:0000256" key="2">
    <source>
        <dbReference type="ARBA" id="ARBA00004370"/>
    </source>
</evidence>
<keyword evidence="10" id="KW-0067">ATP-binding</keyword>
<dbReference type="Gene3D" id="3.30.70.1230">
    <property type="entry name" value="Nucleotide cyclase"/>
    <property type="match status" value="1"/>
</dbReference>
<dbReference type="PROSITE" id="PS50112">
    <property type="entry name" value="PAS"/>
    <property type="match status" value="1"/>
</dbReference>
<evidence type="ECO:0000313" key="27">
    <source>
        <dbReference type="Proteomes" id="UP001050975"/>
    </source>
</evidence>
<dbReference type="Gene3D" id="3.30.450.40">
    <property type="match status" value="1"/>
</dbReference>
<dbReference type="GO" id="GO:0004016">
    <property type="term" value="F:adenylate cyclase activity"/>
    <property type="evidence" value="ECO:0007669"/>
    <property type="project" value="UniProtKB-EC"/>
</dbReference>
<dbReference type="PROSITE" id="PS50125">
    <property type="entry name" value="GUANYLATE_CYCLASE_2"/>
    <property type="match status" value="1"/>
</dbReference>